<feature type="transmembrane region" description="Helical" evidence="5">
    <location>
        <begin position="498"/>
        <end position="516"/>
    </location>
</feature>
<feature type="transmembrane region" description="Helical" evidence="5">
    <location>
        <begin position="96"/>
        <end position="122"/>
    </location>
</feature>
<evidence type="ECO:0000313" key="6">
    <source>
        <dbReference type="EMBL" id="KAE8719576.1"/>
    </source>
</evidence>
<feature type="transmembrane region" description="Helical" evidence="5">
    <location>
        <begin position="242"/>
        <end position="264"/>
    </location>
</feature>
<protein>
    <submittedName>
        <fullName evidence="6">PQ-loop repeat family protein / transmembrane family protein, putative isoform 2</fullName>
    </submittedName>
</protein>
<evidence type="ECO:0000313" key="7">
    <source>
        <dbReference type="Proteomes" id="UP000436088"/>
    </source>
</evidence>
<comment type="subcellular location">
    <subcellularLocation>
        <location evidence="1">Membrane</location>
        <topology evidence="1">Multi-pass membrane protein</topology>
    </subcellularLocation>
</comment>
<feature type="transmembrane region" description="Helical" evidence="5">
    <location>
        <begin position="270"/>
        <end position="290"/>
    </location>
</feature>
<reference evidence="6" key="1">
    <citation type="submission" date="2019-09" db="EMBL/GenBank/DDBJ databases">
        <title>Draft genome information of white flower Hibiscus syriacus.</title>
        <authorList>
            <person name="Kim Y.-M."/>
        </authorList>
    </citation>
    <scope>NUCLEOTIDE SEQUENCE [LARGE SCALE GENOMIC DNA]</scope>
    <source>
        <strain evidence="6">YM2019G1</strain>
    </source>
</reference>
<dbReference type="Proteomes" id="UP000436088">
    <property type="component" value="Unassembled WGS sequence"/>
</dbReference>
<accession>A0A6A3BRU3</accession>
<organism evidence="6 7">
    <name type="scientific">Hibiscus syriacus</name>
    <name type="common">Rose of Sharon</name>
    <dbReference type="NCBI Taxonomy" id="106335"/>
    <lineage>
        <taxon>Eukaryota</taxon>
        <taxon>Viridiplantae</taxon>
        <taxon>Streptophyta</taxon>
        <taxon>Embryophyta</taxon>
        <taxon>Tracheophyta</taxon>
        <taxon>Spermatophyta</taxon>
        <taxon>Magnoliopsida</taxon>
        <taxon>eudicotyledons</taxon>
        <taxon>Gunneridae</taxon>
        <taxon>Pentapetalae</taxon>
        <taxon>rosids</taxon>
        <taxon>malvids</taxon>
        <taxon>Malvales</taxon>
        <taxon>Malvaceae</taxon>
        <taxon>Malvoideae</taxon>
        <taxon>Hibiscus</taxon>
    </lineage>
</organism>
<dbReference type="InterPro" id="IPR051415">
    <property type="entry name" value="LAAT-1"/>
</dbReference>
<dbReference type="EMBL" id="VEPZ02000784">
    <property type="protein sequence ID" value="KAE8719576.1"/>
    <property type="molecule type" value="Genomic_DNA"/>
</dbReference>
<keyword evidence="2 5" id="KW-0812">Transmembrane</keyword>
<dbReference type="PANTHER" id="PTHR16201:SF44">
    <property type="entry name" value="SEVEN TRANSMEMBRANE PROTEIN 1"/>
    <property type="match status" value="1"/>
</dbReference>
<sequence length="560" mass="61479">MKASPYQPGFQRHFHGSRVNEAYHSMAMFYVSVEASQRVQYTTDKLRISTTMKMGGAQGISILFIEVKEAIQSAVVHCGKGISILKRRYLNPWDDFMVLVAGASLAFGGITSLTVSGGILTFRAEVGFGDRKKNLRRDALIKNSTGIGSESGMGIHFEFEDGTSKTRPGNQRLKAEAEAMATCSLDGECWEWAKAYLDDCICSRRDQVSFGLGLVSVLSWGVAEIPQIITNYKEKSVEGLSLSFLITWIIGDLFNLFGCILEPATLPTQYYMAVLYTMTTLILAAQTVYYGHIYPEVCNKDSKEYRSEGEKKIEKNNSYFRVKPVTDPDKLSSPIPLPKNSTGGELFYRSARSLSSSHTPTAGSLLAQRMTPPFHSGNLVQEPLLGAYVATQSTSQNRESISTSSSKSLLCLVSALMFIGLFNLKLSADSKFLIGNEKINQGFVIQIGRKLLQANTVSIGESCSEGGSRVGTFLGWAMAFIYMGGRVPQIYLNGLSPFMFIFALVGNSTYVASILVRSMDWSRIQPNLPWLVDAGGCVLLDTFVSLLSIVMISCFSTVPI</sequence>
<dbReference type="GO" id="GO:0016020">
    <property type="term" value="C:membrane"/>
    <property type="evidence" value="ECO:0007669"/>
    <property type="project" value="UniProtKB-SubCell"/>
</dbReference>
<gene>
    <name evidence="6" type="ORF">F3Y22_tig00109945pilonHSYRG00300</name>
</gene>
<evidence type="ECO:0000256" key="4">
    <source>
        <dbReference type="ARBA" id="ARBA00023136"/>
    </source>
</evidence>
<evidence type="ECO:0000256" key="3">
    <source>
        <dbReference type="ARBA" id="ARBA00022989"/>
    </source>
</evidence>
<comment type="caution">
    <text evidence="6">The sequence shown here is derived from an EMBL/GenBank/DDBJ whole genome shotgun (WGS) entry which is preliminary data.</text>
</comment>
<keyword evidence="4 5" id="KW-0472">Membrane</keyword>
<dbReference type="SMART" id="SM00679">
    <property type="entry name" value="CTNS"/>
    <property type="match status" value="2"/>
</dbReference>
<dbReference type="InterPro" id="IPR006603">
    <property type="entry name" value="PQ-loop_rpt"/>
</dbReference>
<evidence type="ECO:0000256" key="5">
    <source>
        <dbReference type="SAM" id="Phobius"/>
    </source>
</evidence>
<dbReference type="Pfam" id="PF04193">
    <property type="entry name" value="PQ-loop"/>
    <property type="match status" value="2"/>
</dbReference>
<proteinExistence type="predicted"/>
<dbReference type="FunFam" id="1.20.1280.290:FF:000019">
    <property type="entry name" value="PQ-loop repeat family protein / transmembrane family protein"/>
    <property type="match status" value="1"/>
</dbReference>
<dbReference type="AlphaFoldDB" id="A0A6A3BRU3"/>
<feature type="transmembrane region" description="Helical" evidence="5">
    <location>
        <begin position="528"/>
        <end position="558"/>
    </location>
</feature>
<keyword evidence="3 5" id="KW-1133">Transmembrane helix</keyword>
<evidence type="ECO:0000256" key="2">
    <source>
        <dbReference type="ARBA" id="ARBA00022692"/>
    </source>
</evidence>
<keyword evidence="7" id="KW-1185">Reference proteome</keyword>
<name>A0A6A3BRU3_HIBSY</name>
<evidence type="ECO:0000256" key="1">
    <source>
        <dbReference type="ARBA" id="ARBA00004141"/>
    </source>
</evidence>
<dbReference type="Gene3D" id="1.20.1280.290">
    <property type="match status" value="1"/>
</dbReference>
<dbReference type="PANTHER" id="PTHR16201">
    <property type="entry name" value="SEVEN TRANSMEMBRANE PROTEIN 1-RELATED"/>
    <property type="match status" value="1"/>
</dbReference>